<dbReference type="PANTHER" id="PTHR43139:SF37">
    <property type="entry name" value="ALPHA_BETA-HYDROLASES SUPERFAMILY PROTEIN"/>
    <property type="match status" value="1"/>
</dbReference>
<proteinExistence type="predicted"/>
<dbReference type="AlphaFoldDB" id="A0AAW1NDG3"/>
<dbReference type="Gene3D" id="3.40.50.1820">
    <property type="entry name" value="alpha/beta hydrolase"/>
    <property type="match status" value="1"/>
</dbReference>
<accession>A0AAW1NDG3</accession>
<evidence type="ECO:0000313" key="3">
    <source>
        <dbReference type="Proteomes" id="UP001443914"/>
    </source>
</evidence>
<keyword evidence="3" id="KW-1185">Reference proteome</keyword>
<dbReference type="InterPro" id="IPR052370">
    <property type="entry name" value="Meta-cleavage_hydrolase"/>
</dbReference>
<protein>
    <recommendedName>
        <fullName evidence="1">AB hydrolase-1 domain-containing protein</fullName>
    </recommendedName>
</protein>
<dbReference type="EMBL" id="JBDFQZ010000001">
    <property type="protein sequence ID" value="KAK9755998.1"/>
    <property type="molecule type" value="Genomic_DNA"/>
</dbReference>
<feature type="domain" description="AB hydrolase-1" evidence="1">
    <location>
        <begin position="80"/>
        <end position="195"/>
    </location>
</feature>
<gene>
    <name evidence="2" type="ORF">RND81_01G065700</name>
</gene>
<sequence>MYYAKFVHKYVLTILIMFREVIIRKKVPKLKKVPIIVPIVNQLLSLYYYFCYGLVPYTIELDDESSMQFWVSKHRHHGSPNLVLIHGCGGHALWQFALQMKSLSKSFNIYIPDLLFFGKSYTKSNDRSPEFQAKCIMKGLKKGFGVNRCSVYAISYGGWVGYRLAEMYPKKIEKIVIVSSGIGCSSDQKLEQLKQISMPIQKLVVPNDPNALRLLVKKSVHKYSLKWVPDFILWESIKVMDDKNRKAKEELVMHLMSNEANSQISKLSQDTLLVWGDQDKFFPTDIAYQLQRMIGSNASVEILEGVGHAVNIDAPSELNSLIKSFILDH</sequence>
<comment type="caution">
    <text evidence="2">The sequence shown here is derived from an EMBL/GenBank/DDBJ whole genome shotgun (WGS) entry which is preliminary data.</text>
</comment>
<dbReference type="Pfam" id="PF00561">
    <property type="entry name" value="Abhydrolase_1"/>
    <property type="match status" value="1"/>
</dbReference>
<reference evidence="2" key="1">
    <citation type="submission" date="2024-03" db="EMBL/GenBank/DDBJ databases">
        <title>WGS assembly of Saponaria officinalis var. Norfolk2.</title>
        <authorList>
            <person name="Jenkins J."/>
            <person name="Shu S."/>
            <person name="Grimwood J."/>
            <person name="Barry K."/>
            <person name="Goodstein D."/>
            <person name="Schmutz J."/>
            <person name="Leebens-Mack J."/>
            <person name="Osbourn A."/>
        </authorList>
    </citation>
    <scope>NUCLEOTIDE SEQUENCE [LARGE SCALE GENOMIC DNA]</scope>
    <source>
        <strain evidence="2">JIC</strain>
    </source>
</reference>
<dbReference type="PRINTS" id="PR00111">
    <property type="entry name" value="ABHYDROLASE"/>
</dbReference>
<dbReference type="Proteomes" id="UP001443914">
    <property type="component" value="Unassembled WGS sequence"/>
</dbReference>
<organism evidence="2 3">
    <name type="scientific">Saponaria officinalis</name>
    <name type="common">Common soapwort</name>
    <name type="synonym">Lychnis saponaria</name>
    <dbReference type="NCBI Taxonomy" id="3572"/>
    <lineage>
        <taxon>Eukaryota</taxon>
        <taxon>Viridiplantae</taxon>
        <taxon>Streptophyta</taxon>
        <taxon>Embryophyta</taxon>
        <taxon>Tracheophyta</taxon>
        <taxon>Spermatophyta</taxon>
        <taxon>Magnoliopsida</taxon>
        <taxon>eudicotyledons</taxon>
        <taxon>Gunneridae</taxon>
        <taxon>Pentapetalae</taxon>
        <taxon>Caryophyllales</taxon>
        <taxon>Caryophyllaceae</taxon>
        <taxon>Caryophylleae</taxon>
        <taxon>Saponaria</taxon>
    </lineage>
</organism>
<dbReference type="InterPro" id="IPR029058">
    <property type="entry name" value="AB_hydrolase_fold"/>
</dbReference>
<dbReference type="PANTHER" id="PTHR43139">
    <property type="entry name" value="SI:DKEY-122A22.2"/>
    <property type="match status" value="1"/>
</dbReference>
<evidence type="ECO:0000313" key="2">
    <source>
        <dbReference type="EMBL" id="KAK9755998.1"/>
    </source>
</evidence>
<name>A0AAW1NDG3_SAPOF</name>
<evidence type="ECO:0000259" key="1">
    <source>
        <dbReference type="Pfam" id="PF00561"/>
    </source>
</evidence>
<dbReference type="InterPro" id="IPR000073">
    <property type="entry name" value="AB_hydrolase_1"/>
</dbReference>
<dbReference type="SUPFAM" id="SSF53474">
    <property type="entry name" value="alpha/beta-Hydrolases"/>
    <property type="match status" value="1"/>
</dbReference>